<evidence type="ECO:0000256" key="12">
    <source>
        <dbReference type="ARBA" id="ARBA00047995"/>
    </source>
</evidence>
<feature type="domain" description="Helicase C-terminal" evidence="16">
    <location>
        <begin position="666"/>
        <end position="834"/>
    </location>
</feature>
<dbReference type="Proteomes" id="UP000800097">
    <property type="component" value="Unassembled WGS sequence"/>
</dbReference>
<proteinExistence type="inferred from homology"/>
<dbReference type="SMART" id="SM00490">
    <property type="entry name" value="HELICc"/>
    <property type="match status" value="1"/>
</dbReference>
<evidence type="ECO:0000256" key="14">
    <source>
        <dbReference type="SAM" id="MobiDB-lite"/>
    </source>
</evidence>
<feature type="compositionally biased region" description="Low complexity" evidence="14">
    <location>
        <begin position="1216"/>
        <end position="1228"/>
    </location>
</feature>
<dbReference type="InterPro" id="IPR011545">
    <property type="entry name" value="DEAD/DEAH_box_helicase_dom"/>
</dbReference>
<comment type="subunit">
    <text evidence="4 13">Interacts with the MHF histone-fold complex to form the FANCM-MHF complex.</text>
</comment>
<keyword evidence="5" id="KW-0547">Nucleotide-binding</keyword>
<accession>A0A6A6JNY8</accession>
<dbReference type="SUPFAM" id="SSF52540">
    <property type="entry name" value="P-loop containing nucleoside triphosphate hydrolases"/>
    <property type="match status" value="1"/>
</dbReference>
<dbReference type="Gene3D" id="3.40.50.300">
    <property type="entry name" value="P-loop containing nucleotide triphosphate hydrolases"/>
    <property type="match status" value="2"/>
</dbReference>
<evidence type="ECO:0000256" key="13">
    <source>
        <dbReference type="RuleBase" id="RU367027"/>
    </source>
</evidence>
<evidence type="ECO:0000256" key="8">
    <source>
        <dbReference type="ARBA" id="ARBA00022806"/>
    </source>
</evidence>
<feature type="region of interest" description="Disordered" evidence="14">
    <location>
        <begin position="1042"/>
        <end position="1156"/>
    </location>
</feature>
<dbReference type="RefSeq" id="XP_033654935.1">
    <property type="nucleotide sequence ID" value="XM_033796883.1"/>
</dbReference>
<dbReference type="PANTHER" id="PTHR14025">
    <property type="entry name" value="FANCONI ANEMIA GROUP M FANCM FAMILY MEMBER"/>
    <property type="match status" value="1"/>
</dbReference>
<feature type="compositionally biased region" description="Basic and acidic residues" evidence="14">
    <location>
        <begin position="179"/>
        <end position="191"/>
    </location>
</feature>
<keyword evidence="18" id="KW-1185">Reference proteome</keyword>
<dbReference type="InterPro" id="IPR001650">
    <property type="entry name" value="Helicase_C-like"/>
</dbReference>
<dbReference type="InterPro" id="IPR039686">
    <property type="entry name" value="FANCM/Mph1-like_ID"/>
</dbReference>
<reference evidence="17" key="1">
    <citation type="journal article" date="2020" name="Stud. Mycol.">
        <title>101 Dothideomycetes genomes: a test case for predicting lifestyles and emergence of pathogens.</title>
        <authorList>
            <person name="Haridas S."/>
            <person name="Albert R."/>
            <person name="Binder M."/>
            <person name="Bloem J."/>
            <person name="Labutti K."/>
            <person name="Salamov A."/>
            <person name="Andreopoulos B."/>
            <person name="Baker S."/>
            <person name="Barry K."/>
            <person name="Bills G."/>
            <person name="Bluhm B."/>
            <person name="Cannon C."/>
            <person name="Castanera R."/>
            <person name="Culley D."/>
            <person name="Daum C."/>
            <person name="Ezra D."/>
            <person name="Gonzalez J."/>
            <person name="Henrissat B."/>
            <person name="Kuo A."/>
            <person name="Liang C."/>
            <person name="Lipzen A."/>
            <person name="Lutzoni F."/>
            <person name="Magnuson J."/>
            <person name="Mondo S."/>
            <person name="Nolan M."/>
            <person name="Ohm R."/>
            <person name="Pangilinan J."/>
            <person name="Park H.-J."/>
            <person name="Ramirez L."/>
            <person name="Alfaro M."/>
            <person name="Sun H."/>
            <person name="Tritt A."/>
            <person name="Yoshinaga Y."/>
            <person name="Zwiers L.-H."/>
            <person name="Turgeon B."/>
            <person name="Goodwin S."/>
            <person name="Spatafora J."/>
            <person name="Crous P."/>
            <person name="Grigoriev I."/>
        </authorList>
    </citation>
    <scope>NUCLEOTIDE SEQUENCE</scope>
    <source>
        <strain evidence="17">CBS 379.55</strain>
    </source>
</reference>
<dbReference type="Pfam" id="PF00271">
    <property type="entry name" value="Helicase_C"/>
    <property type="match status" value="1"/>
</dbReference>
<keyword evidence="11" id="KW-0539">Nucleus</keyword>
<comment type="subcellular location">
    <subcellularLocation>
        <location evidence="2 13">Nucleus</location>
    </subcellularLocation>
</comment>
<dbReference type="FunFam" id="3.40.50.300:FF:000861">
    <property type="entry name" value="Fanconi anemia, complementation group M"/>
    <property type="match status" value="1"/>
</dbReference>
<evidence type="ECO:0000313" key="17">
    <source>
        <dbReference type="EMBL" id="KAF2277396.1"/>
    </source>
</evidence>
<dbReference type="GO" id="GO:0009378">
    <property type="term" value="F:four-way junction helicase activity"/>
    <property type="evidence" value="ECO:0007669"/>
    <property type="project" value="TreeGrafter"/>
</dbReference>
<evidence type="ECO:0000256" key="10">
    <source>
        <dbReference type="ARBA" id="ARBA00023204"/>
    </source>
</evidence>
<dbReference type="PROSITE" id="PS51194">
    <property type="entry name" value="HELICASE_CTER"/>
    <property type="match status" value="1"/>
</dbReference>
<dbReference type="GO" id="GO:0043138">
    <property type="term" value="F:3'-5' DNA helicase activity"/>
    <property type="evidence" value="ECO:0007669"/>
    <property type="project" value="InterPro"/>
</dbReference>
<dbReference type="EMBL" id="ML986490">
    <property type="protein sequence ID" value="KAF2277396.1"/>
    <property type="molecule type" value="Genomic_DNA"/>
</dbReference>
<evidence type="ECO:0000256" key="9">
    <source>
        <dbReference type="ARBA" id="ARBA00022840"/>
    </source>
</evidence>
<keyword evidence="8" id="KW-0347">Helicase</keyword>
<feature type="compositionally biased region" description="Basic and acidic residues" evidence="14">
    <location>
        <begin position="77"/>
        <end position="87"/>
    </location>
</feature>
<dbReference type="CDD" id="cd18801">
    <property type="entry name" value="SF2_C_FANCM_Hef"/>
    <property type="match status" value="1"/>
</dbReference>
<keyword evidence="6" id="KW-0227">DNA damage</keyword>
<evidence type="ECO:0000259" key="16">
    <source>
        <dbReference type="PROSITE" id="PS51194"/>
    </source>
</evidence>
<evidence type="ECO:0000256" key="4">
    <source>
        <dbReference type="ARBA" id="ARBA00011390"/>
    </source>
</evidence>
<evidence type="ECO:0000256" key="2">
    <source>
        <dbReference type="ARBA" id="ARBA00004123"/>
    </source>
</evidence>
<gene>
    <name evidence="17" type="ORF">EI97DRAFT_416232</name>
</gene>
<evidence type="ECO:0000256" key="6">
    <source>
        <dbReference type="ARBA" id="ARBA00022763"/>
    </source>
</evidence>
<dbReference type="OrthoDB" id="164902at2759"/>
<evidence type="ECO:0000259" key="15">
    <source>
        <dbReference type="PROSITE" id="PS51192"/>
    </source>
</evidence>
<organism evidence="17 18">
    <name type="scientific">Westerdykella ornata</name>
    <dbReference type="NCBI Taxonomy" id="318751"/>
    <lineage>
        <taxon>Eukaryota</taxon>
        <taxon>Fungi</taxon>
        <taxon>Dikarya</taxon>
        <taxon>Ascomycota</taxon>
        <taxon>Pezizomycotina</taxon>
        <taxon>Dothideomycetes</taxon>
        <taxon>Pleosporomycetidae</taxon>
        <taxon>Pleosporales</taxon>
        <taxon>Sporormiaceae</taxon>
        <taxon>Westerdykella</taxon>
    </lineage>
</organism>
<keyword evidence="9" id="KW-0067">ATP-binding</keyword>
<evidence type="ECO:0000256" key="5">
    <source>
        <dbReference type="ARBA" id="ARBA00022741"/>
    </source>
</evidence>
<evidence type="ECO:0000313" key="18">
    <source>
        <dbReference type="Proteomes" id="UP000800097"/>
    </source>
</evidence>
<dbReference type="PANTHER" id="PTHR14025:SF20">
    <property type="entry name" value="FANCONI ANEMIA GROUP M PROTEIN"/>
    <property type="match status" value="1"/>
</dbReference>
<feature type="compositionally biased region" description="Low complexity" evidence="14">
    <location>
        <begin position="224"/>
        <end position="237"/>
    </location>
</feature>
<dbReference type="GO" id="GO:0005634">
    <property type="term" value="C:nucleus"/>
    <property type="evidence" value="ECO:0007669"/>
    <property type="project" value="UniProtKB-SubCell"/>
</dbReference>
<dbReference type="InterPro" id="IPR014001">
    <property type="entry name" value="Helicase_ATP-bd"/>
</dbReference>
<dbReference type="PROSITE" id="PS51192">
    <property type="entry name" value="HELICASE_ATP_BIND_1"/>
    <property type="match status" value="1"/>
</dbReference>
<dbReference type="GeneID" id="54550058"/>
<evidence type="ECO:0000256" key="7">
    <source>
        <dbReference type="ARBA" id="ARBA00022801"/>
    </source>
</evidence>
<feature type="compositionally biased region" description="Acidic residues" evidence="14">
    <location>
        <begin position="1"/>
        <end position="14"/>
    </location>
</feature>
<feature type="compositionally biased region" description="Low complexity" evidence="14">
    <location>
        <begin position="1077"/>
        <end position="1087"/>
    </location>
</feature>
<feature type="region of interest" description="Disordered" evidence="14">
    <location>
        <begin position="861"/>
        <end position="885"/>
    </location>
</feature>
<dbReference type="InterPro" id="IPR027417">
    <property type="entry name" value="P-loop_NTPase"/>
</dbReference>
<dbReference type="GO" id="GO:0036297">
    <property type="term" value="P:interstrand cross-link repair"/>
    <property type="evidence" value="ECO:0007669"/>
    <property type="project" value="TreeGrafter"/>
</dbReference>
<keyword evidence="7 17" id="KW-0378">Hydrolase</keyword>
<comment type="function">
    <text evidence="1 13">ATP-dependent DNA helicase involved in DNA damage repair by homologous recombination and in genome maintenance. Capable of unwinding D-loops. Plays a role in limiting crossover recombinants during mitotic DNA double-strand break (DSB) repair. Component of a FANCM-MHF complex which promotes gene conversion at blocked replication forks, probably by reversal of the stalled fork.</text>
</comment>
<evidence type="ECO:0000256" key="1">
    <source>
        <dbReference type="ARBA" id="ARBA00003813"/>
    </source>
</evidence>
<feature type="region of interest" description="Disordered" evidence="14">
    <location>
        <begin position="1177"/>
        <end position="1283"/>
    </location>
</feature>
<protein>
    <recommendedName>
        <fullName evidence="13">ATP-dependent DNA helicase</fullName>
        <ecNumber evidence="13">3.6.4.12</ecNumber>
    </recommendedName>
</protein>
<dbReference type="CDD" id="cd12091">
    <property type="entry name" value="FANCM_ID"/>
    <property type="match status" value="1"/>
</dbReference>
<dbReference type="CDD" id="cd18033">
    <property type="entry name" value="DEXDc_FANCM"/>
    <property type="match status" value="1"/>
</dbReference>
<comment type="similarity">
    <text evidence="3 13">Belongs to the DEAD box helicase family. DEAH subfamily. FANCM sub-subfamily.</text>
</comment>
<name>A0A6A6JNY8_WESOR</name>
<dbReference type="InterPro" id="IPR044749">
    <property type="entry name" value="FANCM_DEXDc"/>
</dbReference>
<feature type="domain" description="Helicase ATP-binding" evidence="15">
    <location>
        <begin position="325"/>
        <end position="493"/>
    </location>
</feature>
<feature type="region of interest" description="Disordered" evidence="14">
    <location>
        <begin position="174"/>
        <end position="243"/>
    </location>
</feature>
<dbReference type="GO" id="GO:0045003">
    <property type="term" value="P:double-strand break repair via synthesis-dependent strand annealing"/>
    <property type="evidence" value="ECO:0007669"/>
    <property type="project" value="TreeGrafter"/>
</dbReference>
<comment type="catalytic activity">
    <reaction evidence="12 13">
        <text>ATP + H2O = ADP + phosphate + H(+)</text>
        <dbReference type="Rhea" id="RHEA:13065"/>
        <dbReference type="ChEBI" id="CHEBI:15377"/>
        <dbReference type="ChEBI" id="CHEBI:15378"/>
        <dbReference type="ChEBI" id="CHEBI:30616"/>
        <dbReference type="ChEBI" id="CHEBI:43474"/>
        <dbReference type="ChEBI" id="CHEBI:456216"/>
        <dbReference type="EC" id="3.6.4.12"/>
    </reaction>
</comment>
<evidence type="ECO:0000256" key="3">
    <source>
        <dbReference type="ARBA" id="ARBA00009889"/>
    </source>
</evidence>
<dbReference type="GO" id="GO:0005524">
    <property type="term" value="F:ATP binding"/>
    <property type="evidence" value="ECO:0007669"/>
    <property type="project" value="UniProtKB-UniRule"/>
</dbReference>
<dbReference type="Pfam" id="PF00270">
    <property type="entry name" value="DEAD"/>
    <property type="match status" value="1"/>
</dbReference>
<dbReference type="Gene3D" id="1.20.1320.20">
    <property type="entry name" value="hef helicase domain"/>
    <property type="match status" value="1"/>
</dbReference>
<dbReference type="EC" id="3.6.4.12" evidence="13"/>
<dbReference type="SMART" id="SM00487">
    <property type="entry name" value="DEXDc"/>
    <property type="match status" value="1"/>
</dbReference>
<feature type="region of interest" description="Disordered" evidence="14">
    <location>
        <begin position="1"/>
        <end position="133"/>
    </location>
</feature>
<evidence type="ECO:0000256" key="11">
    <source>
        <dbReference type="ARBA" id="ARBA00023242"/>
    </source>
</evidence>
<sequence length="1283" mass="144078">MDDSDEYGDLDDSAFIEAATQAEQTAFPPSPRPAKRQKISHQGTSIPPRQHNNRNSPIPDSEEEDDDVHSTFSPESETSRDNREHSHSPLKKQPSHSPSKFSSRSRSKSRGKENGTPGAEDGISKYIQKKRDRIHMPTTAIDLTDVFYTQPPQEHSPPWKPRGAIWQKPTLNIGVHRPGVNDRPSKPEKWTGLDTMKTMALPGRQSIVSRPSPQEYDPVDDLADLPSDAFASSPSSPQKQDDDVVLVSESRRRLVAPQTNLRQTTLYGQIAGNVDFTPSQTRNRYNYVAVQREEEPTHHKLDLEAMKTWVYPTNLGVLRDYQFNIVARGLYHNTLVALPTGLGKTFIAATIMLNWFRWTTEAQIVFVAPTRPLVAQQVDACFKIAGIPRSQTTMLMGGVAPGLRAEEWKSKRVFFMTPQTMLLDLKSGIADPKKIVLLVVDEAHRATGSYAYVEVANFLHRFNKSFRVLALTATPGSDVESVQKVIDGLKISRIEIRTEKSLDLKEYVHQRNVEKKIFKNSEEMEMCMELYSAALSKPVKMLAAKHAFWSSDPLDLTPYGCTQARQKWMAGPGRNVSWPEKSQVNSAFAILASISHGMEMLKYHSIVPFYTKMKEFRDDAIKSNSKMKKEIANSDEFKKLMNRLQQWTSSSDFVGHPKLDYLQQVILDHFLEAGEGRHAEGAPPSQTRVMVFAHWRDSAEEIVRVLKKHQPMIRPHVFVGQASAKNSEGMAQKDQLEMINKFQSGVYNTLVATSIGEEGLDIGEVDLIVCYDSKASPLRMLQRMGRTGRKRQGRIVLLQMEGKEERDFEKAKDSYERMQELIANGSQFTFHEELSKRIVPAHIQPVVDKRAVEIPLENSQSDWEPLPKKKNGRAPKRPPKKFHMPDGVITGFVKANRMDEEIAPKSRGKKKADPVYPSEEIYEAVPLETVLLDEKGMKDLEQRFQTVYDDDDAPVVGPLQLDRYPARQRVLSRPKLFRKPGRMRKSFVETLQRMHAMDDRTLESLVRPDVHLSDFEDELGPSAVISDTASTTAEAMAVDDDMWASDDPPSQPVSKAPPKTKPAAGRKPKKTTASKLPASPRAPAPRGRATKSLPESATPTRRQRGKPSRNTSAYQISELVEEGASSSPPPTDPRMRLASQAIDLGSHDTSGEEDVEDTQAYLNDSFLRSFIADDDEEVDAPESSLPSLNFGPGKGTQAVVQAAKSKKPRRMEKIFTSDPTDVDVVMSSDSEDETPARGKKMIGLNQRIGYTVDSDEDQEDDGRVLPPTKRVRRVIDDDDDDDE</sequence>
<dbReference type="GO" id="GO:0016787">
    <property type="term" value="F:hydrolase activity"/>
    <property type="evidence" value="ECO:0007669"/>
    <property type="project" value="UniProtKB-KW"/>
</dbReference>
<dbReference type="GO" id="GO:0000400">
    <property type="term" value="F:four-way junction DNA binding"/>
    <property type="evidence" value="ECO:0007669"/>
    <property type="project" value="TreeGrafter"/>
</dbReference>
<keyword evidence="10" id="KW-0234">DNA repair</keyword>
<feature type="compositionally biased region" description="Basic residues" evidence="14">
    <location>
        <begin position="868"/>
        <end position="882"/>
    </location>
</feature>